<keyword evidence="3" id="KW-0408">Iron</keyword>
<comment type="caution">
    <text evidence="6">The sequence shown here is derived from an EMBL/GenBank/DDBJ whole genome shotgun (WGS) entry which is preliminary data.</text>
</comment>
<keyword evidence="1" id="KW-0004">4Fe-4S</keyword>
<sequence>MRCQHCADASMLVRMPRTRAISRSPEGFILIDSARCIGCLMCAEACPFGAVRFDPTLRIAVKCDFCADRVRRGLQPACVEACPTAALRFGSLESLMAEVAGAKAKELLKKLSAEARILLSPARAEEGGSEAPMSPAALREMYKSVGWV</sequence>
<dbReference type="Gene3D" id="3.30.70.20">
    <property type="match status" value="2"/>
</dbReference>
<dbReference type="PANTHER" id="PTHR43177:SF3">
    <property type="entry name" value="PROTEIN NRFC HOMOLOG"/>
    <property type="match status" value="1"/>
</dbReference>
<evidence type="ECO:0000256" key="4">
    <source>
        <dbReference type="ARBA" id="ARBA00023014"/>
    </source>
</evidence>
<protein>
    <recommendedName>
        <fullName evidence="5">4Fe-4S ferredoxin-type domain-containing protein</fullName>
    </recommendedName>
</protein>
<name>A0A7C3SKY0_THEPE</name>
<dbReference type="GO" id="GO:0046872">
    <property type="term" value="F:metal ion binding"/>
    <property type="evidence" value="ECO:0007669"/>
    <property type="project" value="UniProtKB-KW"/>
</dbReference>
<dbReference type="InterPro" id="IPR017900">
    <property type="entry name" value="4Fe4S_Fe_S_CS"/>
</dbReference>
<dbReference type="EMBL" id="DTIB01000065">
    <property type="protein sequence ID" value="HGB24950.1"/>
    <property type="molecule type" value="Genomic_DNA"/>
</dbReference>
<dbReference type="InterPro" id="IPR050954">
    <property type="entry name" value="ET_IronSulfur_Cluster-Binding"/>
</dbReference>
<gene>
    <name evidence="6" type="ORF">ENV88_02700</name>
</gene>
<evidence type="ECO:0000313" key="6">
    <source>
        <dbReference type="EMBL" id="HGB24950.1"/>
    </source>
</evidence>
<feature type="domain" description="4Fe-4S ferredoxin-type" evidence="5">
    <location>
        <begin position="27"/>
        <end position="56"/>
    </location>
</feature>
<dbReference type="PANTHER" id="PTHR43177">
    <property type="entry name" value="PROTEIN NRFC"/>
    <property type="match status" value="1"/>
</dbReference>
<dbReference type="GO" id="GO:0051539">
    <property type="term" value="F:4 iron, 4 sulfur cluster binding"/>
    <property type="evidence" value="ECO:0007669"/>
    <property type="project" value="UniProtKB-KW"/>
</dbReference>
<dbReference type="PROSITE" id="PS00198">
    <property type="entry name" value="4FE4S_FER_1"/>
    <property type="match status" value="1"/>
</dbReference>
<dbReference type="InterPro" id="IPR017896">
    <property type="entry name" value="4Fe4S_Fe-S-bd"/>
</dbReference>
<evidence type="ECO:0000256" key="2">
    <source>
        <dbReference type="ARBA" id="ARBA00022723"/>
    </source>
</evidence>
<keyword evidence="2" id="KW-0479">Metal-binding</keyword>
<dbReference type="AlphaFoldDB" id="A0A7C3SKY0"/>
<dbReference type="Pfam" id="PF13247">
    <property type="entry name" value="Fer4_11"/>
    <property type="match status" value="1"/>
</dbReference>
<reference evidence="6" key="1">
    <citation type="journal article" date="2020" name="mSystems">
        <title>Genome- and Community-Level Interaction Insights into Carbon Utilization and Element Cycling Functions of Hydrothermarchaeota in Hydrothermal Sediment.</title>
        <authorList>
            <person name="Zhou Z."/>
            <person name="Liu Y."/>
            <person name="Xu W."/>
            <person name="Pan J."/>
            <person name="Luo Z.H."/>
            <person name="Li M."/>
        </authorList>
    </citation>
    <scope>NUCLEOTIDE SEQUENCE [LARGE SCALE GENOMIC DNA]</scope>
    <source>
        <strain evidence="6">SpSt-8</strain>
    </source>
</reference>
<evidence type="ECO:0000256" key="1">
    <source>
        <dbReference type="ARBA" id="ARBA00022485"/>
    </source>
</evidence>
<dbReference type="GO" id="GO:0016491">
    <property type="term" value="F:oxidoreductase activity"/>
    <property type="evidence" value="ECO:0007669"/>
    <property type="project" value="UniProtKB-ARBA"/>
</dbReference>
<organism evidence="6">
    <name type="scientific">Thermofilum pendens</name>
    <dbReference type="NCBI Taxonomy" id="2269"/>
    <lineage>
        <taxon>Archaea</taxon>
        <taxon>Thermoproteota</taxon>
        <taxon>Thermoprotei</taxon>
        <taxon>Thermofilales</taxon>
        <taxon>Thermofilaceae</taxon>
        <taxon>Thermofilum</taxon>
    </lineage>
</organism>
<dbReference type="SUPFAM" id="SSF54862">
    <property type="entry name" value="4Fe-4S ferredoxins"/>
    <property type="match status" value="1"/>
</dbReference>
<evidence type="ECO:0000259" key="5">
    <source>
        <dbReference type="PROSITE" id="PS51379"/>
    </source>
</evidence>
<evidence type="ECO:0000256" key="3">
    <source>
        <dbReference type="ARBA" id="ARBA00023004"/>
    </source>
</evidence>
<dbReference type="PROSITE" id="PS51379">
    <property type="entry name" value="4FE4S_FER_2"/>
    <property type="match status" value="1"/>
</dbReference>
<keyword evidence="4" id="KW-0411">Iron-sulfur</keyword>
<accession>A0A7C3SKY0</accession>
<proteinExistence type="predicted"/>